<feature type="transmembrane region" description="Helical" evidence="2">
    <location>
        <begin position="66"/>
        <end position="87"/>
    </location>
</feature>
<organism evidence="3 4">
    <name type="scientific">Saccharopolyspora montiporae</name>
    <dbReference type="NCBI Taxonomy" id="2781240"/>
    <lineage>
        <taxon>Bacteria</taxon>
        <taxon>Bacillati</taxon>
        <taxon>Actinomycetota</taxon>
        <taxon>Actinomycetes</taxon>
        <taxon>Pseudonocardiales</taxon>
        <taxon>Pseudonocardiaceae</taxon>
        <taxon>Saccharopolyspora</taxon>
    </lineage>
</organism>
<keyword evidence="2" id="KW-0472">Membrane</keyword>
<keyword evidence="2" id="KW-1133">Transmembrane helix</keyword>
<dbReference type="Proteomes" id="UP000598360">
    <property type="component" value="Unassembled WGS sequence"/>
</dbReference>
<keyword evidence="2" id="KW-0812">Transmembrane</keyword>
<reference evidence="3" key="1">
    <citation type="submission" date="2020-10" db="EMBL/GenBank/DDBJ databases">
        <title>Diversity and distribution of actinomycetes associated with coral in the coast of Hainan.</title>
        <authorList>
            <person name="Li F."/>
        </authorList>
    </citation>
    <scope>NUCLEOTIDE SEQUENCE</scope>
    <source>
        <strain evidence="3">HNM0983</strain>
    </source>
</reference>
<evidence type="ECO:0000256" key="1">
    <source>
        <dbReference type="SAM" id="MobiDB-lite"/>
    </source>
</evidence>
<name>A0A929B736_9PSEU</name>
<protein>
    <submittedName>
        <fullName evidence="3">Uncharacterized protein</fullName>
    </submittedName>
</protein>
<feature type="region of interest" description="Disordered" evidence="1">
    <location>
        <begin position="1"/>
        <end position="21"/>
    </location>
</feature>
<dbReference type="RefSeq" id="WP_193926480.1">
    <property type="nucleotide sequence ID" value="NZ_JADEYC010000002.1"/>
</dbReference>
<evidence type="ECO:0000313" key="3">
    <source>
        <dbReference type="EMBL" id="MBE9373030.1"/>
    </source>
</evidence>
<dbReference type="AlphaFoldDB" id="A0A929B736"/>
<comment type="caution">
    <text evidence="3">The sequence shown here is derived from an EMBL/GenBank/DDBJ whole genome shotgun (WGS) entry which is preliminary data.</text>
</comment>
<evidence type="ECO:0000313" key="4">
    <source>
        <dbReference type="Proteomes" id="UP000598360"/>
    </source>
</evidence>
<proteinExistence type="predicted"/>
<keyword evidence="4" id="KW-1185">Reference proteome</keyword>
<evidence type="ECO:0000256" key="2">
    <source>
        <dbReference type="SAM" id="Phobius"/>
    </source>
</evidence>
<gene>
    <name evidence="3" type="ORF">IQ251_01080</name>
</gene>
<sequence>MERGDDRQDLAEDLHGLDPDDPEVREFVAHRRRMREPHAKATVEGMLRGVDDFAQSVNRAEGRRRAFAVAVVVLMLFGVALTVWNAVGFMLGTFLG</sequence>
<dbReference type="EMBL" id="JADEYC010000002">
    <property type="protein sequence ID" value="MBE9373030.1"/>
    <property type="molecule type" value="Genomic_DNA"/>
</dbReference>
<accession>A0A929B736</accession>